<dbReference type="AlphaFoldDB" id="A0A9J6FGH2"/>
<name>A0A9J6FGH2_HAELO</name>
<feature type="compositionally biased region" description="Basic residues" evidence="1">
    <location>
        <begin position="298"/>
        <end position="312"/>
    </location>
</feature>
<dbReference type="OMA" id="HRTDVCT"/>
<evidence type="ECO:0000256" key="1">
    <source>
        <dbReference type="SAM" id="MobiDB-lite"/>
    </source>
</evidence>
<dbReference type="VEuPathDB" id="VectorBase:HLOH_064789"/>
<dbReference type="OrthoDB" id="7765078at2759"/>
<evidence type="ECO:0000313" key="2">
    <source>
        <dbReference type="EMBL" id="KAH9362186.1"/>
    </source>
</evidence>
<protein>
    <submittedName>
        <fullName evidence="2">Uncharacterized protein</fullName>
    </submittedName>
</protein>
<comment type="caution">
    <text evidence="2">The sequence shown here is derived from an EMBL/GenBank/DDBJ whole genome shotgun (WGS) entry which is preliminary data.</text>
</comment>
<dbReference type="EMBL" id="JABSTR010000001">
    <property type="protein sequence ID" value="KAH9362186.1"/>
    <property type="molecule type" value="Genomic_DNA"/>
</dbReference>
<proteinExistence type="predicted"/>
<gene>
    <name evidence="2" type="ORF">HPB48_002164</name>
</gene>
<feature type="region of interest" description="Disordered" evidence="1">
    <location>
        <begin position="257"/>
        <end position="343"/>
    </location>
</feature>
<accession>A0A9J6FGH2</accession>
<feature type="compositionally biased region" description="Polar residues" evidence="1">
    <location>
        <begin position="379"/>
        <end position="400"/>
    </location>
</feature>
<organism evidence="2 3">
    <name type="scientific">Haemaphysalis longicornis</name>
    <name type="common">Bush tick</name>
    <dbReference type="NCBI Taxonomy" id="44386"/>
    <lineage>
        <taxon>Eukaryota</taxon>
        <taxon>Metazoa</taxon>
        <taxon>Ecdysozoa</taxon>
        <taxon>Arthropoda</taxon>
        <taxon>Chelicerata</taxon>
        <taxon>Arachnida</taxon>
        <taxon>Acari</taxon>
        <taxon>Parasitiformes</taxon>
        <taxon>Ixodida</taxon>
        <taxon>Ixodoidea</taxon>
        <taxon>Ixodidae</taxon>
        <taxon>Haemaphysalinae</taxon>
        <taxon>Haemaphysalis</taxon>
    </lineage>
</organism>
<feature type="compositionally biased region" description="Polar residues" evidence="1">
    <location>
        <begin position="323"/>
        <end position="342"/>
    </location>
</feature>
<feature type="region of interest" description="Disordered" evidence="1">
    <location>
        <begin position="379"/>
        <end position="441"/>
    </location>
</feature>
<evidence type="ECO:0000313" key="3">
    <source>
        <dbReference type="Proteomes" id="UP000821853"/>
    </source>
</evidence>
<keyword evidence="3" id="KW-1185">Reference proteome</keyword>
<reference evidence="2 3" key="1">
    <citation type="journal article" date="2020" name="Cell">
        <title>Large-Scale Comparative Analyses of Tick Genomes Elucidate Their Genetic Diversity and Vector Capacities.</title>
        <authorList>
            <consortium name="Tick Genome and Microbiome Consortium (TIGMIC)"/>
            <person name="Jia N."/>
            <person name="Wang J."/>
            <person name="Shi W."/>
            <person name="Du L."/>
            <person name="Sun Y."/>
            <person name="Zhan W."/>
            <person name="Jiang J.F."/>
            <person name="Wang Q."/>
            <person name="Zhang B."/>
            <person name="Ji P."/>
            <person name="Bell-Sakyi L."/>
            <person name="Cui X.M."/>
            <person name="Yuan T.T."/>
            <person name="Jiang B.G."/>
            <person name="Yang W.F."/>
            <person name="Lam T.T."/>
            <person name="Chang Q.C."/>
            <person name="Ding S.J."/>
            <person name="Wang X.J."/>
            <person name="Zhu J.G."/>
            <person name="Ruan X.D."/>
            <person name="Zhao L."/>
            <person name="Wei J.T."/>
            <person name="Ye R.Z."/>
            <person name="Que T.C."/>
            <person name="Du C.H."/>
            <person name="Zhou Y.H."/>
            <person name="Cheng J.X."/>
            <person name="Dai P.F."/>
            <person name="Guo W.B."/>
            <person name="Han X.H."/>
            <person name="Huang E.J."/>
            <person name="Li L.F."/>
            <person name="Wei W."/>
            <person name="Gao Y.C."/>
            <person name="Liu J.Z."/>
            <person name="Shao H.Z."/>
            <person name="Wang X."/>
            <person name="Wang C.C."/>
            <person name="Yang T.C."/>
            <person name="Huo Q.B."/>
            <person name="Li W."/>
            <person name="Chen H.Y."/>
            <person name="Chen S.E."/>
            <person name="Zhou L.G."/>
            <person name="Ni X.B."/>
            <person name="Tian J.H."/>
            <person name="Sheng Y."/>
            <person name="Liu T."/>
            <person name="Pan Y.S."/>
            <person name="Xia L.Y."/>
            <person name="Li J."/>
            <person name="Zhao F."/>
            <person name="Cao W.C."/>
        </authorList>
    </citation>
    <scope>NUCLEOTIDE SEQUENCE [LARGE SCALE GENOMIC DNA]</scope>
    <source>
        <strain evidence="2">HaeL-2018</strain>
    </source>
</reference>
<dbReference type="Proteomes" id="UP000821853">
    <property type="component" value="Chromosome 1"/>
</dbReference>
<feature type="compositionally biased region" description="Polar residues" evidence="1">
    <location>
        <begin position="407"/>
        <end position="416"/>
    </location>
</feature>
<sequence length="521" mass="58367">MAPKFYQDEDGWRHPISQRPVSPKELIKLILRPADGLNLAFANPSELHHQLCQTARLSPNEATTFTVRVDPSKNLAFLNCRDKPTAEKIGSISSISTNSATGRVSIYISAAHDTCKRVVHNIQPGTDSDYLLKHLSAPGYTITSARIMGKTGTAIITFMGTYIPCDVIYAGGEYRCRPHRPRAQFCRKCLAIGHRTDVCTKTSEPLCPKCGKGGQEEDHQDCLTQCINCGGNHSADDKTCEKRKAADSAVRYQAYHKRIIRRRNLNTEQNSQQPKQEEAQQRGRSHTRFAEHETHNGIRSRSKSSSRQRSSSRPKAPSRSQDLTKQQSPENAGQPQVSQPLLKSTHIRTAKQANKSYRDAVRTQTHARREQMLLRPQTLAQQSSLPPNHSPPVTVTTPDIQSDMDTESNVAINRSTPGPKRSRTDDEGTPDGGEMPPTAHSDFDLQIHSQRLQEVEVKVDTLLTTLEERIAAMMDKVFDALLERRLAHLTDILLHRFEQRFDHLLKTAGHLTTLVDQPQHG</sequence>